<sequence length="45" mass="5244">MKRNYLVKCDFCEGFLRQTSNPVICEKDGYLKTCYQKSVFLPSSC</sequence>
<gene>
    <name evidence="1" type="ORF">HNQ65_004850</name>
</gene>
<proteinExistence type="predicted"/>
<accession>A0A7W8DMW1</accession>
<name>A0A7W8DMW1_9BACT</name>
<comment type="caution">
    <text evidence="1">The sequence shown here is derived from an EMBL/GenBank/DDBJ whole genome shotgun (WGS) entry which is preliminary data.</text>
</comment>
<dbReference type="EMBL" id="JACHIG010000014">
    <property type="protein sequence ID" value="MBB5035241.1"/>
    <property type="molecule type" value="Genomic_DNA"/>
</dbReference>
<reference evidence="1 2" key="1">
    <citation type="submission" date="2020-08" db="EMBL/GenBank/DDBJ databases">
        <title>Genomic Encyclopedia of Type Strains, Phase IV (KMG-IV): sequencing the most valuable type-strain genomes for metagenomic binning, comparative biology and taxonomic classification.</title>
        <authorList>
            <person name="Goeker M."/>
        </authorList>
    </citation>
    <scope>NUCLEOTIDE SEQUENCE [LARGE SCALE GENOMIC DNA]</scope>
    <source>
        <strain evidence="1 2">DSM 12252</strain>
    </source>
</reference>
<organism evidence="1 2">
    <name type="scientific">Prosthecobacter vanneervenii</name>
    <dbReference type="NCBI Taxonomy" id="48466"/>
    <lineage>
        <taxon>Bacteria</taxon>
        <taxon>Pseudomonadati</taxon>
        <taxon>Verrucomicrobiota</taxon>
        <taxon>Verrucomicrobiia</taxon>
        <taxon>Verrucomicrobiales</taxon>
        <taxon>Verrucomicrobiaceae</taxon>
        <taxon>Prosthecobacter</taxon>
    </lineage>
</organism>
<evidence type="ECO:0000313" key="1">
    <source>
        <dbReference type="EMBL" id="MBB5035241.1"/>
    </source>
</evidence>
<dbReference type="AlphaFoldDB" id="A0A7W8DMW1"/>
<evidence type="ECO:0000313" key="2">
    <source>
        <dbReference type="Proteomes" id="UP000590740"/>
    </source>
</evidence>
<protein>
    <submittedName>
        <fullName evidence="1">Uncharacterized protein</fullName>
    </submittedName>
</protein>
<dbReference type="Proteomes" id="UP000590740">
    <property type="component" value="Unassembled WGS sequence"/>
</dbReference>
<keyword evidence="2" id="KW-1185">Reference proteome</keyword>